<comment type="caution">
    <text evidence="1">The sequence shown here is derived from an EMBL/GenBank/DDBJ whole genome shotgun (WGS) entry which is preliminary data.</text>
</comment>
<sequence>MVSGVIVGWHCKKQSAIATSTAEAEFVSAAAGGQEAFGLRELFTELKITSQTPIVPTMLN</sequence>
<protein>
    <submittedName>
        <fullName evidence="1">Uncharacterized protein</fullName>
    </submittedName>
</protein>
<dbReference type="OrthoDB" id="113257at2759"/>
<dbReference type="EMBL" id="SHOA02000006">
    <property type="protein sequence ID" value="TDH67520.1"/>
    <property type="molecule type" value="Genomic_DNA"/>
</dbReference>
<reference evidence="1 2" key="1">
    <citation type="journal article" date="2021" name="Genome Biol.">
        <title>AFLAP: assembly-free linkage analysis pipeline using k-mers from genome sequencing data.</title>
        <authorList>
            <person name="Fletcher K."/>
            <person name="Zhang L."/>
            <person name="Gil J."/>
            <person name="Han R."/>
            <person name="Cavanaugh K."/>
            <person name="Michelmore R."/>
        </authorList>
    </citation>
    <scope>NUCLEOTIDE SEQUENCE [LARGE SCALE GENOMIC DNA]</scope>
    <source>
        <strain evidence="1 2">SF5</strain>
    </source>
</reference>
<dbReference type="KEGG" id="blac:94353351"/>
<name>A0A976FIS3_BRELC</name>
<gene>
    <name evidence="1" type="ORF">CCR75_009641</name>
</gene>
<evidence type="ECO:0000313" key="2">
    <source>
        <dbReference type="Proteomes" id="UP000294530"/>
    </source>
</evidence>
<organism evidence="1 2">
    <name type="scientific">Bremia lactucae</name>
    <name type="common">Lettuce downy mildew</name>
    <dbReference type="NCBI Taxonomy" id="4779"/>
    <lineage>
        <taxon>Eukaryota</taxon>
        <taxon>Sar</taxon>
        <taxon>Stramenopiles</taxon>
        <taxon>Oomycota</taxon>
        <taxon>Peronosporomycetes</taxon>
        <taxon>Peronosporales</taxon>
        <taxon>Peronosporaceae</taxon>
        <taxon>Bremia</taxon>
    </lineage>
</organism>
<dbReference type="GeneID" id="94353351"/>
<evidence type="ECO:0000313" key="1">
    <source>
        <dbReference type="EMBL" id="TDH67520.1"/>
    </source>
</evidence>
<proteinExistence type="predicted"/>
<dbReference type="RefSeq" id="XP_067817019.1">
    <property type="nucleotide sequence ID" value="XM_067967680.1"/>
</dbReference>
<dbReference type="Proteomes" id="UP000294530">
    <property type="component" value="Unassembled WGS sequence"/>
</dbReference>
<keyword evidence="2" id="KW-1185">Reference proteome</keyword>
<dbReference type="AlphaFoldDB" id="A0A976FIS3"/>
<accession>A0A976FIS3</accession>